<dbReference type="InterPro" id="IPR052415">
    <property type="entry name" value="Diphthine_MTase"/>
</dbReference>
<dbReference type="GO" id="GO:0061685">
    <property type="term" value="F:diphthine methylesterase activity"/>
    <property type="evidence" value="ECO:0007669"/>
    <property type="project" value="TreeGrafter"/>
</dbReference>
<feature type="chain" id="PRO_5013742145" evidence="4">
    <location>
        <begin position="20"/>
        <end position="188"/>
    </location>
</feature>
<evidence type="ECO:0000313" key="5">
    <source>
        <dbReference type="EMBL" id="PIN21892.1"/>
    </source>
</evidence>
<evidence type="ECO:0000313" key="6">
    <source>
        <dbReference type="Proteomes" id="UP000231279"/>
    </source>
</evidence>
<proteinExistence type="predicted"/>
<feature type="signal peptide" evidence="4">
    <location>
        <begin position="1"/>
        <end position="19"/>
    </location>
</feature>
<keyword evidence="1" id="KW-0853">WD repeat</keyword>
<dbReference type="PANTHER" id="PTHR46042">
    <property type="entry name" value="DIPHTHINE METHYLTRANSFERASE"/>
    <property type="match status" value="1"/>
</dbReference>
<keyword evidence="2" id="KW-0677">Repeat</keyword>
<evidence type="ECO:0000256" key="3">
    <source>
        <dbReference type="ARBA" id="ARBA00043952"/>
    </source>
</evidence>
<dbReference type="OrthoDB" id="1930760at2759"/>
<gene>
    <name evidence="5" type="ORF">CDL12_05396</name>
</gene>
<dbReference type="Proteomes" id="UP000231279">
    <property type="component" value="Unassembled WGS sequence"/>
</dbReference>
<sequence>MLSIKCKVVFILTFRIIEALTEKPLLQLPICNNLYLPSPDSQRLNYTLMDGGHCILDGNADAVEFCPHDPFYNVLAASTYVLQEGDRPSRLGCITLFDVDADAGRLELIQKVETAGIFDIKWSPVLLQNPGCPLLAQADADGYVRIYSLQGSDSDDSETIGKLLFRYALCGFVYNSLIEVLKICLVVN</sequence>
<keyword evidence="4" id="KW-0732">Signal</keyword>
<dbReference type="PANTHER" id="PTHR46042:SF1">
    <property type="entry name" value="DIPHTHINE METHYLTRANSFERASE"/>
    <property type="match status" value="1"/>
</dbReference>
<dbReference type="AlphaFoldDB" id="A0A2G9HWJ9"/>
<accession>A0A2G9HWJ9</accession>
<evidence type="ECO:0000256" key="1">
    <source>
        <dbReference type="ARBA" id="ARBA00022574"/>
    </source>
</evidence>
<evidence type="ECO:0000256" key="2">
    <source>
        <dbReference type="ARBA" id="ARBA00022737"/>
    </source>
</evidence>
<reference evidence="6" key="1">
    <citation type="journal article" date="2018" name="Gigascience">
        <title>Genome assembly of the Pink Ipe (Handroanthus impetiginosus, Bignoniaceae), a highly valued, ecologically keystone Neotropical timber forest tree.</title>
        <authorList>
            <person name="Silva-Junior O.B."/>
            <person name="Grattapaglia D."/>
            <person name="Novaes E."/>
            <person name="Collevatti R.G."/>
        </authorList>
    </citation>
    <scope>NUCLEOTIDE SEQUENCE [LARGE SCALE GENOMIC DNA]</scope>
    <source>
        <strain evidence="6">cv. UFG-1</strain>
    </source>
</reference>
<comment type="caution">
    <text evidence="5">The sequence shown here is derived from an EMBL/GenBank/DDBJ whole genome shotgun (WGS) entry which is preliminary data.</text>
</comment>
<comment type="pathway">
    <text evidence="3">Protein modification.</text>
</comment>
<organism evidence="5 6">
    <name type="scientific">Handroanthus impetiginosus</name>
    <dbReference type="NCBI Taxonomy" id="429701"/>
    <lineage>
        <taxon>Eukaryota</taxon>
        <taxon>Viridiplantae</taxon>
        <taxon>Streptophyta</taxon>
        <taxon>Embryophyta</taxon>
        <taxon>Tracheophyta</taxon>
        <taxon>Spermatophyta</taxon>
        <taxon>Magnoliopsida</taxon>
        <taxon>eudicotyledons</taxon>
        <taxon>Gunneridae</taxon>
        <taxon>Pentapetalae</taxon>
        <taxon>asterids</taxon>
        <taxon>lamiids</taxon>
        <taxon>Lamiales</taxon>
        <taxon>Bignoniaceae</taxon>
        <taxon>Crescentiina</taxon>
        <taxon>Tabebuia alliance</taxon>
        <taxon>Handroanthus</taxon>
    </lineage>
</organism>
<protein>
    <submittedName>
        <fullName evidence="5">Uncharacterized protein</fullName>
    </submittedName>
</protein>
<dbReference type="GO" id="GO:0005737">
    <property type="term" value="C:cytoplasm"/>
    <property type="evidence" value="ECO:0007669"/>
    <property type="project" value="TreeGrafter"/>
</dbReference>
<dbReference type="STRING" id="429701.A0A2G9HWJ9"/>
<name>A0A2G9HWJ9_9LAMI</name>
<dbReference type="GO" id="GO:0017183">
    <property type="term" value="P:protein histidyl modification to diphthamide"/>
    <property type="evidence" value="ECO:0007669"/>
    <property type="project" value="TreeGrafter"/>
</dbReference>
<keyword evidence="6" id="KW-1185">Reference proteome</keyword>
<evidence type="ECO:0000256" key="4">
    <source>
        <dbReference type="SAM" id="SignalP"/>
    </source>
</evidence>
<dbReference type="EMBL" id="NKXS01000865">
    <property type="protein sequence ID" value="PIN21892.1"/>
    <property type="molecule type" value="Genomic_DNA"/>
</dbReference>